<proteinExistence type="predicted"/>
<reference evidence="1 2" key="1">
    <citation type="submission" date="2018-04" db="EMBL/GenBank/DDBJ databases">
        <title>Genomic Encyclopedia of Type Strains, Phase IV (KMG-IV): sequencing the most valuable type-strain genomes for metagenomic binning, comparative biology and taxonomic classification.</title>
        <authorList>
            <person name="Goeker M."/>
        </authorList>
    </citation>
    <scope>NUCLEOTIDE SEQUENCE [LARGE SCALE GENOMIC DNA]</scope>
    <source>
        <strain evidence="1 2">DSM 7138</strain>
    </source>
</reference>
<sequence length="47" mass="4675">MPETRGAAAPLLRRAGLDPASKALKSLSAGVFRAADAARLDPGSSPG</sequence>
<keyword evidence="2" id="KW-1185">Reference proteome</keyword>
<evidence type="ECO:0000313" key="2">
    <source>
        <dbReference type="Proteomes" id="UP000241247"/>
    </source>
</evidence>
<comment type="caution">
    <text evidence="1">The sequence shown here is derived from an EMBL/GenBank/DDBJ whole genome shotgun (WGS) entry which is preliminary data.</text>
</comment>
<accession>A0A2T5B5X9</accession>
<name>A0A2T5B5X9_MYCDI</name>
<organism evidence="1 2">
    <name type="scientific">Mycoplana dimorpha</name>
    <dbReference type="NCBI Taxonomy" id="28320"/>
    <lineage>
        <taxon>Bacteria</taxon>
        <taxon>Pseudomonadati</taxon>
        <taxon>Pseudomonadota</taxon>
        <taxon>Alphaproteobacteria</taxon>
        <taxon>Hyphomicrobiales</taxon>
        <taxon>Rhizobiaceae</taxon>
        <taxon>Mycoplana</taxon>
    </lineage>
</organism>
<dbReference type="Proteomes" id="UP000241247">
    <property type="component" value="Unassembled WGS sequence"/>
</dbReference>
<dbReference type="EMBL" id="PZZZ01000005">
    <property type="protein sequence ID" value="PTM94395.1"/>
    <property type="molecule type" value="Genomic_DNA"/>
</dbReference>
<evidence type="ECO:0000313" key="1">
    <source>
        <dbReference type="EMBL" id="PTM94395.1"/>
    </source>
</evidence>
<gene>
    <name evidence="1" type="ORF">C7449_105296</name>
</gene>
<dbReference type="AlphaFoldDB" id="A0A2T5B5X9"/>
<protein>
    <submittedName>
        <fullName evidence="1">Uncharacterized protein</fullName>
    </submittedName>
</protein>